<keyword evidence="9 10" id="KW-0275">Fatty acid biosynthesis</keyword>
<feature type="transmembrane region" description="Helical" evidence="10">
    <location>
        <begin position="183"/>
        <end position="202"/>
    </location>
</feature>
<feature type="transmembrane region" description="Helical" evidence="10">
    <location>
        <begin position="130"/>
        <end position="153"/>
    </location>
</feature>
<evidence type="ECO:0000256" key="8">
    <source>
        <dbReference type="ARBA" id="ARBA00023136"/>
    </source>
</evidence>
<evidence type="ECO:0000256" key="10">
    <source>
        <dbReference type="RuleBase" id="RU361115"/>
    </source>
</evidence>
<gene>
    <name evidence="11" type="ORF">Ocin01_09127</name>
</gene>
<dbReference type="OrthoDB" id="10259681at2759"/>
<feature type="transmembrane region" description="Helical" evidence="10">
    <location>
        <begin position="54"/>
        <end position="73"/>
    </location>
</feature>
<keyword evidence="4 10" id="KW-0812">Transmembrane</keyword>
<comment type="catalytic activity">
    <reaction evidence="10">
        <text>a very-long-chain acyl-CoA + malonyl-CoA + H(+) = a very-long-chain 3-oxoacyl-CoA + CO2 + CoA</text>
        <dbReference type="Rhea" id="RHEA:32727"/>
        <dbReference type="ChEBI" id="CHEBI:15378"/>
        <dbReference type="ChEBI" id="CHEBI:16526"/>
        <dbReference type="ChEBI" id="CHEBI:57287"/>
        <dbReference type="ChEBI" id="CHEBI:57384"/>
        <dbReference type="ChEBI" id="CHEBI:90725"/>
        <dbReference type="ChEBI" id="CHEBI:90736"/>
        <dbReference type="EC" id="2.3.1.199"/>
    </reaction>
</comment>
<dbReference type="STRING" id="48709.A0A1D2MWY1"/>
<keyword evidence="3 10" id="KW-0808">Transferase</keyword>
<dbReference type="GO" id="GO:0005789">
    <property type="term" value="C:endoplasmic reticulum membrane"/>
    <property type="evidence" value="ECO:0007669"/>
    <property type="project" value="TreeGrafter"/>
</dbReference>
<dbReference type="EMBL" id="LJIJ01000432">
    <property type="protein sequence ID" value="ODM97553.1"/>
    <property type="molecule type" value="Genomic_DNA"/>
</dbReference>
<dbReference type="GO" id="GO:0009922">
    <property type="term" value="F:fatty acid elongase activity"/>
    <property type="evidence" value="ECO:0007669"/>
    <property type="project" value="UniProtKB-EC"/>
</dbReference>
<dbReference type="GO" id="GO:0042761">
    <property type="term" value="P:very long-chain fatty acid biosynthetic process"/>
    <property type="evidence" value="ECO:0007669"/>
    <property type="project" value="TreeGrafter"/>
</dbReference>
<name>A0A1D2MWY1_ORCCI</name>
<dbReference type="OMA" id="SIQIMAM"/>
<evidence type="ECO:0000256" key="9">
    <source>
        <dbReference type="ARBA" id="ARBA00023160"/>
    </source>
</evidence>
<evidence type="ECO:0000256" key="7">
    <source>
        <dbReference type="ARBA" id="ARBA00023098"/>
    </source>
</evidence>
<accession>A0A1D2MWY1</accession>
<dbReference type="GO" id="GO:0034626">
    <property type="term" value="P:fatty acid elongation, polyunsaturated fatty acid"/>
    <property type="evidence" value="ECO:0007669"/>
    <property type="project" value="TreeGrafter"/>
</dbReference>
<dbReference type="PANTHER" id="PTHR11157">
    <property type="entry name" value="FATTY ACID ACYL TRANSFERASE-RELATED"/>
    <property type="match status" value="1"/>
</dbReference>
<dbReference type="Proteomes" id="UP000094527">
    <property type="component" value="Unassembled WGS sequence"/>
</dbReference>
<dbReference type="EC" id="2.3.1.199" evidence="10"/>
<feature type="transmembrane region" description="Helical" evidence="10">
    <location>
        <begin position="160"/>
        <end position="177"/>
    </location>
</feature>
<dbReference type="GO" id="GO:0030148">
    <property type="term" value="P:sphingolipid biosynthetic process"/>
    <property type="evidence" value="ECO:0007669"/>
    <property type="project" value="TreeGrafter"/>
</dbReference>
<reference evidence="11 12" key="1">
    <citation type="journal article" date="2016" name="Genome Biol. Evol.">
        <title>Gene Family Evolution Reflects Adaptation to Soil Environmental Stressors in the Genome of the Collembolan Orchesella cincta.</title>
        <authorList>
            <person name="Faddeeva-Vakhrusheva A."/>
            <person name="Derks M.F."/>
            <person name="Anvar S.Y."/>
            <person name="Agamennone V."/>
            <person name="Suring W."/>
            <person name="Smit S."/>
            <person name="van Straalen N.M."/>
            <person name="Roelofs D."/>
        </authorList>
    </citation>
    <scope>NUCLEOTIDE SEQUENCE [LARGE SCALE GENOMIC DNA]</scope>
    <source>
        <tissue evidence="11">Mixed pool</tissue>
    </source>
</reference>
<comment type="caution">
    <text evidence="11">The sequence shown here is derived from an EMBL/GenBank/DDBJ whole genome shotgun (WGS) entry which is preliminary data.</text>
</comment>
<dbReference type="InterPro" id="IPR002076">
    <property type="entry name" value="ELO_fam"/>
</dbReference>
<evidence type="ECO:0000256" key="6">
    <source>
        <dbReference type="ARBA" id="ARBA00022989"/>
    </source>
</evidence>
<evidence type="ECO:0000313" key="11">
    <source>
        <dbReference type="EMBL" id="ODM97553.1"/>
    </source>
</evidence>
<keyword evidence="8 10" id="KW-0472">Membrane</keyword>
<evidence type="ECO:0000256" key="1">
    <source>
        <dbReference type="ARBA" id="ARBA00004141"/>
    </source>
</evidence>
<dbReference type="PANTHER" id="PTHR11157:SF17">
    <property type="entry name" value="ELONGATION OF VERY LONG CHAIN FATTY ACIDS PROTEIN 6"/>
    <property type="match status" value="1"/>
</dbReference>
<keyword evidence="2 10" id="KW-0444">Lipid biosynthesis</keyword>
<proteinExistence type="inferred from homology"/>
<evidence type="ECO:0000256" key="4">
    <source>
        <dbReference type="ARBA" id="ARBA00022692"/>
    </source>
</evidence>
<dbReference type="GO" id="GO:0034625">
    <property type="term" value="P:fatty acid elongation, monounsaturated fatty acid"/>
    <property type="evidence" value="ECO:0007669"/>
    <property type="project" value="TreeGrafter"/>
</dbReference>
<evidence type="ECO:0000256" key="5">
    <source>
        <dbReference type="ARBA" id="ARBA00022832"/>
    </source>
</evidence>
<organism evidence="11 12">
    <name type="scientific">Orchesella cincta</name>
    <name type="common">Springtail</name>
    <name type="synonym">Podura cincta</name>
    <dbReference type="NCBI Taxonomy" id="48709"/>
    <lineage>
        <taxon>Eukaryota</taxon>
        <taxon>Metazoa</taxon>
        <taxon>Ecdysozoa</taxon>
        <taxon>Arthropoda</taxon>
        <taxon>Hexapoda</taxon>
        <taxon>Collembola</taxon>
        <taxon>Entomobryomorpha</taxon>
        <taxon>Entomobryoidea</taxon>
        <taxon>Orchesellidae</taxon>
        <taxon>Orchesellinae</taxon>
        <taxon>Orchesella</taxon>
    </lineage>
</organism>
<keyword evidence="7 10" id="KW-0443">Lipid metabolism</keyword>
<comment type="subcellular location">
    <subcellularLocation>
        <location evidence="1">Membrane</location>
        <topology evidence="1">Multi-pass membrane protein</topology>
    </subcellularLocation>
</comment>
<evidence type="ECO:0000256" key="3">
    <source>
        <dbReference type="ARBA" id="ARBA00022679"/>
    </source>
</evidence>
<feature type="transmembrane region" description="Helical" evidence="10">
    <location>
        <begin position="214"/>
        <end position="240"/>
    </location>
</feature>
<keyword evidence="5 10" id="KW-0276">Fatty acid metabolism</keyword>
<evidence type="ECO:0000256" key="2">
    <source>
        <dbReference type="ARBA" id="ARBA00022516"/>
    </source>
</evidence>
<keyword evidence="6 10" id="KW-1133">Transmembrane helix</keyword>
<dbReference type="AlphaFoldDB" id="A0A1D2MWY1"/>
<feature type="transmembrane region" description="Helical" evidence="10">
    <location>
        <begin position="252"/>
        <end position="273"/>
    </location>
</feature>
<dbReference type="Pfam" id="PF01151">
    <property type="entry name" value="ELO"/>
    <property type="match status" value="1"/>
</dbReference>
<keyword evidence="12" id="KW-1185">Reference proteome</keyword>
<dbReference type="GO" id="GO:0019367">
    <property type="term" value="P:fatty acid elongation, saturated fatty acid"/>
    <property type="evidence" value="ECO:0007669"/>
    <property type="project" value="TreeGrafter"/>
</dbReference>
<comment type="similarity">
    <text evidence="10">Belongs to the ELO family.</text>
</comment>
<feature type="transmembrane region" description="Helical" evidence="10">
    <location>
        <begin position="85"/>
        <end position="110"/>
    </location>
</feature>
<sequence>MMTHNTSSDSYYMELAEQKPFGYSVTENPYFKGFEFEKVDLFWWQRFASENWKLGFYAGALYIAAIFCIQNYMKNRPAFELKRSLFWWNLTIGILSMVGFVRTLPGFLTVLTKGGFYNSICVKDGFDIPTGYWCVAFTISKYVELGDTIFIVLRKRPLIFLQWYHHVITLIAVWLTGPLVEPISRWYVVLNCMVHALMYPYFSLRAVNVKVPVYVANIITTLQFSQMLIGFSVNMTSWYLRHNGYDCARDPLSINVFAFVYGSFILLFGKLFYDSVIKSGRKLKEKKKQG</sequence>
<evidence type="ECO:0000313" key="12">
    <source>
        <dbReference type="Proteomes" id="UP000094527"/>
    </source>
</evidence>
<protein>
    <recommendedName>
        <fullName evidence="10">Elongation of very long chain fatty acids protein</fullName>
        <ecNumber evidence="10">2.3.1.199</ecNumber>
    </recommendedName>
    <alternativeName>
        <fullName evidence="10">Very-long-chain 3-oxoacyl-CoA synthase</fullName>
    </alternativeName>
</protein>